<sequence>MSKESLGVSDEGAIAEVSSLAEAFTRNMLGAAFRKYSFFPSIILNSSAFDCSQASSSESEGVNNRFLSIQPIISSFVWLKSSLTRCKESRVKRSAYSCVSFSSPPATRESINSVALMKFPDTISWSISLIGSCPLGEEQPTSNRRTSKPKVVFIIIHLPI</sequence>
<protein>
    <submittedName>
        <fullName evidence="1">Uncharacterized protein</fullName>
    </submittedName>
</protein>
<accession>A0A645BLY7</accession>
<gene>
    <name evidence="1" type="ORF">SDC9_113182</name>
</gene>
<name>A0A645BLY7_9ZZZZ</name>
<evidence type="ECO:0000313" key="1">
    <source>
        <dbReference type="EMBL" id="MPM66275.1"/>
    </source>
</evidence>
<organism evidence="1">
    <name type="scientific">bioreactor metagenome</name>
    <dbReference type="NCBI Taxonomy" id="1076179"/>
    <lineage>
        <taxon>unclassified sequences</taxon>
        <taxon>metagenomes</taxon>
        <taxon>ecological metagenomes</taxon>
    </lineage>
</organism>
<proteinExistence type="predicted"/>
<reference evidence="1" key="1">
    <citation type="submission" date="2019-08" db="EMBL/GenBank/DDBJ databases">
        <authorList>
            <person name="Kucharzyk K."/>
            <person name="Murdoch R.W."/>
            <person name="Higgins S."/>
            <person name="Loffler F."/>
        </authorList>
    </citation>
    <scope>NUCLEOTIDE SEQUENCE</scope>
</reference>
<dbReference type="EMBL" id="VSSQ01020981">
    <property type="protein sequence ID" value="MPM66275.1"/>
    <property type="molecule type" value="Genomic_DNA"/>
</dbReference>
<dbReference type="AlphaFoldDB" id="A0A645BLY7"/>
<comment type="caution">
    <text evidence="1">The sequence shown here is derived from an EMBL/GenBank/DDBJ whole genome shotgun (WGS) entry which is preliminary data.</text>
</comment>